<proteinExistence type="predicted"/>
<evidence type="ECO:0000313" key="5">
    <source>
        <dbReference type="EMBL" id="KAH0577232.1"/>
    </source>
</evidence>
<dbReference type="Gene3D" id="1.10.472.10">
    <property type="entry name" value="Cyclin-like"/>
    <property type="match status" value="1"/>
</dbReference>
<dbReference type="VEuPathDB" id="GiardiaDB:SS50377_28777"/>
<dbReference type="EMBL" id="KI545999">
    <property type="protein sequence ID" value="EST48154.1"/>
    <property type="molecule type" value="Genomic_DNA"/>
</dbReference>
<evidence type="ECO:0000313" key="7">
    <source>
        <dbReference type="Proteomes" id="UP000018208"/>
    </source>
</evidence>
<evidence type="ECO:0000259" key="1">
    <source>
        <dbReference type="Pfam" id="PF00134"/>
    </source>
</evidence>
<dbReference type="EMBL" id="AUWU02000024">
    <property type="protein sequence ID" value="KAH0569352.1"/>
    <property type="molecule type" value="Genomic_DNA"/>
</dbReference>
<evidence type="ECO:0000313" key="3">
    <source>
        <dbReference type="EMBL" id="EST48154.1"/>
    </source>
</evidence>
<dbReference type="VEuPathDB" id="GiardiaDB:SS50377_20583"/>
<dbReference type="Proteomes" id="UP000018208">
    <property type="component" value="Unassembled WGS sequence"/>
</dbReference>
<evidence type="ECO:0000313" key="6">
    <source>
        <dbReference type="EMBL" id="KAH0577241.1"/>
    </source>
</evidence>
<feature type="domain" description="Cyclin N-terminal" evidence="1">
    <location>
        <begin position="36"/>
        <end position="126"/>
    </location>
</feature>
<dbReference type="InterPro" id="IPR036915">
    <property type="entry name" value="Cyclin-like_sf"/>
</dbReference>
<organism evidence="3">
    <name type="scientific">Spironucleus salmonicida</name>
    <dbReference type="NCBI Taxonomy" id="348837"/>
    <lineage>
        <taxon>Eukaryota</taxon>
        <taxon>Metamonada</taxon>
        <taxon>Diplomonadida</taxon>
        <taxon>Hexamitidae</taxon>
        <taxon>Hexamitinae</taxon>
        <taxon>Spironucleus</taxon>
    </lineage>
</organism>
<dbReference type="CDD" id="cd00043">
    <property type="entry name" value="CYCLIN_SF"/>
    <property type="match status" value="1"/>
</dbReference>
<dbReference type="AlphaFoldDB" id="V6M4A7"/>
<dbReference type="SUPFAM" id="SSF47954">
    <property type="entry name" value="Cyclin-like"/>
    <property type="match status" value="1"/>
</dbReference>
<dbReference type="Pfam" id="PF00134">
    <property type="entry name" value="Cyclin_N"/>
    <property type="match status" value="1"/>
</dbReference>
<dbReference type="InterPro" id="IPR006671">
    <property type="entry name" value="Cyclin_N"/>
</dbReference>
<keyword evidence="7" id="KW-1185">Reference proteome</keyword>
<evidence type="ECO:0000313" key="2">
    <source>
        <dbReference type="EMBL" id="EST45863.1"/>
    </source>
</evidence>
<sequence>MNTIYLLVKNNIGTKSTMPQSMVSAVAYIPSVAQIRTLLNELIDATNLDDEVICETMHLMGKLATQHQFTLKSWRTSLIACFYLSAKAECEKGGEVSLDTAVCSVTRIPIANLHKMEADILQVLDYHPDCEQDSEF</sequence>
<name>V6M4A7_9EUKA</name>
<dbReference type="VEuPathDB" id="GiardiaDB:SS50377_20592"/>
<reference evidence="4" key="2">
    <citation type="submission" date="2020-12" db="EMBL/GenBank/DDBJ databases">
        <title>New Spironucleus salmonicida genome in near-complete chromosomes.</title>
        <authorList>
            <person name="Xu F."/>
            <person name="Kurt Z."/>
            <person name="Jimenez-Gonzalez A."/>
            <person name="Astvaldsson A."/>
            <person name="Andersson J.O."/>
            <person name="Svard S.G."/>
        </authorList>
    </citation>
    <scope>NUCLEOTIDE SEQUENCE</scope>
    <source>
        <strain evidence="4">ATCC 50377</strain>
    </source>
</reference>
<dbReference type="EMBL" id="KI546087">
    <property type="protein sequence ID" value="EST45863.1"/>
    <property type="molecule type" value="Genomic_DNA"/>
</dbReference>
<gene>
    <name evidence="3" type="ORF">SS50377_11671</name>
    <name evidence="2" type="ORF">SS50377_14149</name>
    <name evidence="5" type="ORF">SS50377_20583</name>
    <name evidence="6" type="ORF">SS50377_20592</name>
    <name evidence="4" type="ORF">SS50377_28777</name>
</gene>
<evidence type="ECO:0000313" key="4">
    <source>
        <dbReference type="EMBL" id="KAH0569352.1"/>
    </source>
</evidence>
<protein>
    <submittedName>
        <fullName evidence="3">Cyclin N-terminal domain-containing protein</fullName>
    </submittedName>
    <submittedName>
        <fullName evidence="2">Cyclin, N-terminal domain-containing protein</fullName>
    </submittedName>
</protein>
<reference evidence="3 4" key="1">
    <citation type="journal article" date="2014" name="PLoS Genet.">
        <title>The Genome of Spironucleus salmonicida Highlights a Fish Pathogen Adapted to Fluctuating Environments.</title>
        <authorList>
            <person name="Xu F."/>
            <person name="Jerlstrom-Hultqvist J."/>
            <person name="Einarsson E."/>
            <person name="Astvaldsson A."/>
            <person name="Svard S.G."/>
            <person name="Andersson J.O."/>
        </authorList>
    </citation>
    <scope>NUCLEOTIDE SEQUENCE</scope>
    <source>
        <strain evidence="4">ATCC 50377</strain>
    </source>
</reference>
<dbReference type="EMBL" id="AUWU02000001">
    <property type="protein sequence ID" value="KAH0577232.1"/>
    <property type="molecule type" value="Genomic_DNA"/>
</dbReference>
<dbReference type="EMBL" id="AUWU02000001">
    <property type="protein sequence ID" value="KAH0577241.1"/>
    <property type="molecule type" value="Genomic_DNA"/>
</dbReference>
<accession>V6M4A7</accession>